<keyword evidence="5 8" id="KW-0687">Ribonucleoprotein</keyword>
<keyword evidence="11" id="KW-1185">Reference proteome</keyword>
<dbReference type="InterPro" id="IPR005825">
    <property type="entry name" value="Ribosomal_uL24_CS"/>
</dbReference>
<dbReference type="InterPro" id="IPR014722">
    <property type="entry name" value="Rib_uL2_dom2"/>
</dbReference>
<dbReference type="GO" id="GO:0019843">
    <property type="term" value="F:rRNA binding"/>
    <property type="evidence" value="ECO:0007669"/>
    <property type="project" value="UniProtKB-UniRule"/>
</dbReference>
<dbReference type="InterPro" id="IPR003256">
    <property type="entry name" value="Ribosomal_uL24"/>
</dbReference>
<comment type="similarity">
    <text evidence="1 8">Belongs to the universal ribosomal protein uL24 family.</text>
</comment>
<dbReference type="HAMAP" id="MF_01326_B">
    <property type="entry name" value="Ribosomal_uL24_B"/>
    <property type="match status" value="1"/>
</dbReference>
<evidence type="ECO:0000313" key="10">
    <source>
        <dbReference type="EMBL" id="OAD19631.1"/>
    </source>
</evidence>
<name>A0A0A6P1T3_9GAMM</name>
<dbReference type="Proteomes" id="UP000076962">
    <property type="component" value="Unassembled WGS sequence"/>
</dbReference>
<feature type="domain" description="Large ribosomal subunit protein uL24 C-terminal" evidence="9">
    <location>
        <begin position="38"/>
        <end position="103"/>
    </location>
</feature>
<dbReference type="PANTHER" id="PTHR12903">
    <property type="entry name" value="MITOCHONDRIAL RIBOSOMAL PROTEIN L24"/>
    <property type="match status" value="1"/>
</dbReference>
<dbReference type="InterPro" id="IPR057264">
    <property type="entry name" value="Ribosomal_uL24_C"/>
</dbReference>
<comment type="function">
    <text evidence="7 8">One of the proteins that surrounds the polypeptide exit tunnel on the outside of the subunit.</text>
</comment>
<dbReference type="PROSITE" id="PS01108">
    <property type="entry name" value="RIBOSOMAL_L24"/>
    <property type="match status" value="1"/>
</dbReference>
<protein>
    <recommendedName>
        <fullName evidence="6 8">Large ribosomal subunit protein uL24</fullName>
    </recommendedName>
</protein>
<comment type="function">
    <text evidence="8">One of two assembly initiator proteins, it binds directly to the 5'-end of the 23S rRNA, where it nucleates assembly of the 50S subunit.</text>
</comment>
<dbReference type="FunFam" id="2.30.30.30:FF:000004">
    <property type="entry name" value="50S ribosomal protein L24"/>
    <property type="match status" value="1"/>
</dbReference>
<comment type="caution">
    <text evidence="10">The sequence shown here is derived from an EMBL/GenBank/DDBJ whole genome shotgun (WGS) entry which is preliminary data.</text>
</comment>
<gene>
    <name evidence="8" type="primary">rplX</name>
    <name evidence="10" type="ORF">THIOM_004727</name>
</gene>
<dbReference type="GO" id="GO:0006412">
    <property type="term" value="P:translation"/>
    <property type="evidence" value="ECO:0007669"/>
    <property type="project" value="UniProtKB-UniRule"/>
</dbReference>
<evidence type="ECO:0000256" key="3">
    <source>
        <dbReference type="ARBA" id="ARBA00022884"/>
    </source>
</evidence>
<evidence type="ECO:0000256" key="1">
    <source>
        <dbReference type="ARBA" id="ARBA00010618"/>
    </source>
</evidence>
<dbReference type="GO" id="GO:1990904">
    <property type="term" value="C:ribonucleoprotein complex"/>
    <property type="evidence" value="ECO:0007669"/>
    <property type="project" value="UniProtKB-KW"/>
</dbReference>
<dbReference type="SUPFAM" id="SSF50104">
    <property type="entry name" value="Translation proteins SH3-like domain"/>
    <property type="match status" value="1"/>
</dbReference>
<dbReference type="InterPro" id="IPR041988">
    <property type="entry name" value="Ribosomal_uL24_KOW"/>
</dbReference>
<dbReference type="CDD" id="cd06089">
    <property type="entry name" value="KOW_RPL26"/>
    <property type="match status" value="1"/>
</dbReference>
<proteinExistence type="inferred from homology"/>
<dbReference type="GO" id="GO:0003735">
    <property type="term" value="F:structural constituent of ribosome"/>
    <property type="evidence" value="ECO:0007669"/>
    <property type="project" value="InterPro"/>
</dbReference>
<evidence type="ECO:0000256" key="7">
    <source>
        <dbReference type="ARBA" id="ARBA00058688"/>
    </source>
</evidence>
<keyword evidence="4 8" id="KW-0689">Ribosomal protein</keyword>
<sequence>MRKIKTGDDVIVITGKDKGKYGKIIRFRGSDRVIVENINIAKRHTRGNPMQNSPGGIVDKEMPIHISNIALVNTTTNKPDRVGFKFLEDGTKVRYFKSNGEVISE</sequence>
<dbReference type="EMBL" id="LUTY01002723">
    <property type="protein sequence ID" value="OAD19631.1"/>
    <property type="molecule type" value="Genomic_DNA"/>
</dbReference>
<keyword evidence="3 8" id="KW-0694">RNA-binding</keyword>
<evidence type="ECO:0000256" key="6">
    <source>
        <dbReference type="ARBA" id="ARBA00035206"/>
    </source>
</evidence>
<evidence type="ECO:0000313" key="11">
    <source>
        <dbReference type="Proteomes" id="UP000076962"/>
    </source>
</evidence>
<dbReference type="AlphaFoldDB" id="A0A0A6P1T3"/>
<dbReference type="Pfam" id="PF17136">
    <property type="entry name" value="ribosomal_L24"/>
    <property type="match status" value="1"/>
</dbReference>
<reference evidence="10 11" key="1">
    <citation type="submission" date="2016-05" db="EMBL/GenBank/DDBJ databases">
        <title>Single-cell genome of chain-forming Candidatus Thiomargarita nelsonii and comparison to other large sulfur-oxidizing bacteria.</title>
        <authorList>
            <person name="Winkel M."/>
            <person name="Salman V."/>
            <person name="Woyke T."/>
            <person name="Schulz-Vogt H."/>
            <person name="Richter M."/>
            <person name="Flood B."/>
            <person name="Bailey J."/>
            <person name="Amann R."/>
            <person name="Mussmann M."/>
        </authorList>
    </citation>
    <scope>NUCLEOTIDE SEQUENCE [LARGE SCALE GENOMIC DNA]</scope>
    <source>
        <strain evidence="10 11">THI036</strain>
    </source>
</reference>
<accession>A0A0A6P1T3</accession>
<dbReference type="Gene3D" id="2.30.30.30">
    <property type="match status" value="1"/>
</dbReference>
<dbReference type="PATRIC" id="fig|1003181.4.peg.6204"/>
<keyword evidence="2 8" id="KW-0699">rRNA-binding</keyword>
<dbReference type="NCBIfam" id="TIGR01079">
    <property type="entry name" value="rplX_bact"/>
    <property type="match status" value="1"/>
</dbReference>
<dbReference type="InterPro" id="IPR008991">
    <property type="entry name" value="Translation_prot_SH3-like_sf"/>
</dbReference>
<evidence type="ECO:0000256" key="2">
    <source>
        <dbReference type="ARBA" id="ARBA00022730"/>
    </source>
</evidence>
<evidence type="ECO:0000256" key="4">
    <source>
        <dbReference type="ARBA" id="ARBA00022980"/>
    </source>
</evidence>
<evidence type="ECO:0000256" key="5">
    <source>
        <dbReference type="ARBA" id="ARBA00023274"/>
    </source>
</evidence>
<dbReference type="GO" id="GO:0005840">
    <property type="term" value="C:ribosome"/>
    <property type="evidence" value="ECO:0007669"/>
    <property type="project" value="UniProtKB-KW"/>
</dbReference>
<organism evidence="10 11">
    <name type="scientific">Candidatus Thiomargarita nelsonii</name>
    <dbReference type="NCBI Taxonomy" id="1003181"/>
    <lineage>
        <taxon>Bacteria</taxon>
        <taxon>Pseudomonadati</taxon>
        <taxon>Pseudomonadota</taxon>
        <taxon>Gammaproteobacteria</taxon>
        <taxon>Thiotrichales</taxon>
        <taxon>Thiotrichaceae</taxon>
        <taxon>Thiomargarita</taxon>
    </lineage>
</organism>
<evidence type="ECO:0000259" key="9">
    <source>
        <dbReference type="Pfam" id="PF17136"/>
    </source>
</evidence>
<evidence type="ECO:0000256" key="8">
    <source>
        <dbReference type="HAMAP-Rule" id="MF_01326"/>
    </source>
</evidence>
<comment type="subunit">
    <text evidence="8">Part of the 50S ribosomal subunit.</text>
</comment>